<dbReference type="Proteomes" id="UP001164472">
    <property type="component" value="Chromosome"/>
</dbReference>
<evidence type="ECO:0000256" key="6">
    <source>
        <dbReference type="ARBA" id="ARBA00023136"/>
    </source>
</evidence>
<keyword evidence="9" id="KW-0732">Signal</keyword>
<gene>
    <name evidence="12" type="ORF">NNL22_00430</name>
</gene>
<dbReference type="InterPro" id="IPR011014">
    <property type="entry name" value="MscS_channel_TM-2"/>
</dbReference>
<keyword evidence="4 7" id="KW-0812">Transmembrane</keyword>
<feature type="domain" description="Mechanosensitive ion channel MscS" evidence="10">
    <location>
        <begin position="383"/>
        <end position="449"/>
    </location>
</feature>
<dbReference type="SUPFAM" id="SSF82861">
    <property type="entry name" value="Mechanosensitive channel protein MscS (YggB), transmembrane region"/>
    <property type="match status" value="1"/>
</dbReference>
<comment type="similarity">
    <text evidence="2 7">Belongs to the MscS (TC 1.A.23) family.</text>
</comment>
<comment type="subcellular location">
    <subcellularLocation>
        <location evidence="7">Cell inner membrane</location>
        <topology evidence="7">Multi-pass membrane protein</topology>
    </subcellularLocation>
    <subcellularLocation>
        <location evidence="1">Cell membrane</location>
        <topology evidence="1">Multi-pass membrane protein</topology>
    </subcellularLocation>
</comment>
<keyword evidence="7" id="KW-0407">Ion channel</keyword>
<comment type="caution">
    <text evidence="7">Lacks conserved residue(s) required for the propagation of feature annotation.</text>
</comment>
<dbReference type="InterPro" id="IPR010920">
    <property type="entry name" value="LSM_dom_sf"/>
</dbReference>
<dbReference type="InterPro" id="IPR045275">
    <property type="entry name" value="MscS_archaea/bacteria_type"/>
</dbReference>
<evidence type="ECO:0000256" key="1">
    <source>
        <dbReference type="ARBA" id="ARBA00004651"/>
    </source>
</evidence>
<proteinExistence type="inferred from homology"/>
<keyword evidence="6 7" id="KW-0472">Membrane</keyword>
<keyword evidence="7" id="KW-0997">Cell inner membrane</keyword>
<evidence type="ECO:0000256" key="2">
    <source>
        <dbReference type="ARBA" id="ARBA00008017"/>
    </source>
</evidence>
<organism evidence="12 13">
    <name type="scientific">Alkalimarinus sediminis</name>
    <dbReference type="NCBI Taxonomy" id="1632866"/>
    <lineage>
        <taxon>Bacteria</taxon>
        <taxon>Pseudomonadati</taxon>
        <taxon>Pseudomonadota</taxon>
        <taxon>Gammaproteobacteria</taxon>
        <taxon>Alteromonadales</taxon>
        <taxon>Alteromonadaceae</taxon>
        <taxon>Alkalimarinus</taxon>
    </lineage>
</organism>
<evidence type="ECO:0000256" key="7">
    <source>
        <dbReference type="RuleBase" id="RU369025"/>
    </source>
</evidence>
<keyword evidence="13" id="KW-1185">Reference proteome</keyword>
<keyword evidence="5 7" id="KW-1133">Transmembrane helix</keyword>
<evidence type="ECO:0000256" key="9">
    <source>
        <dbReference type="SAM" id="SignalP"/>
    </source>
</evidence>
<dbReference type="GO" id="GO:0008381">
    <property type="term" value="F:mechanosensitive monoatomic ion channel activity"/>
    <property type="evidence" value="ECO:0007669"/>
    <property type="project" value="InterPro"/>
</dbReference>
<dbReference type="SUPFAM" id="SSF82689">
    <property type="entry name" value="Mechanosensitive channel protein MscS (YggB), C-terminal domain"/>
    <property type="match status" value="1"/>
</dbReference>
<reference evidence="12" key="1">
    <citation type="submission" date="2022-07" db="EMBL/GenBank/DDBJ databases">
        <title>Alkalimarinus sp. nov., isolated from gut of a Alitta virens.</title>
        <authorList>
            <person name="Yang A.I."/>
            <person name="Shin N.-R."/>
        </authorList>
    </citation>
    <scope>NUCLEOTIDE SEQUENCE</scope>
    <source>
        <strain evidence="12">FA028</strain>
    </source>
</reference>
<protein>
    <recommendedName>
        <fullName evidence="7">Small-conductance mechanosensitive channel</fullName>
    </recommendedName>
</protein>
<keyword evidence="7" id="KW-0813">Transport</keyword>
<comment type="function">
    <text evidence="7">Mechanosensitive channel that participates in the regulation of osmotic pressure changes within the cell, opening in response to stretch forces in the membrane lipid bilayer, without the need for other proteins. Contributes to normal resistance to hypoosmotic shock. Forms an ion channel of 1.0 nanosiemens conductance with a slight preference for anions.</text>
</comment>
<sequence>MFRVANYMVVLFSFLFVLAAPASALTDNEIKQLKQQIETTQKEVAHFKLQSKNAKGEGRILSAMQFLKRERALREALEQLVGHVNSNNQDTALNQYVLTLLTEQSTVIKEEITLIENFIDKAQVKHEKAESTLDQMTSNKEIENATQLLIEHMQALLKNAKHLQSMGNNADSDLAYLDQLLEIYSVKSVGQLELAKSEIDDLSDLISFAPEEVKKELIAKSAILQNKKKTTAQSLSDILALMNQRGLNTASYQHVLISATGQVSGDVFNSEVALDLFQRASLATQLWLNENGISLIWKTILFTLIVFAFLALSKFVGRMVHTTLNKSKLQLSGLLKEFFTSIASKLVLLIGILIAMSQFGIEVTPLLAGLGMVGFIVGFALQDTLSNFASGLMILIYRPFDEGDLVEAAGVKGTVSKLSLVSTTILTLDNQKLVVPNSKIWGDVIRNVTAQTQRRVDMVFSIGYSDDIPKAENVLMEILSNHKSVLKNPEPMVRLHTLNESSVDFVVRPWVKTEDYWNVYWDVTRTVKQRFDQEEISIPFPQRDIHIYNSES</sequence>
<dbReference type="AlphaFoldDB" id="A0A9E8HJ28"/>
<feature type="signal peptide" evidence="9">
    <location>
        <begin position="1"/>
        <end position="19"/>
    </location>
</feature>
<name>A0A9E8HJ28_9ALTE</name>
<evidence type="ECO:0000259" key="11">
    <source>
        <dbReference type="Pfam" id="PF21082"/>
    </source>
</evidence>
<dbReference type="InterPro" id="IPR011066">
    <property type="entry name" value="MscS_channel_C_sf"/>
</dbReference>
<dbReference type="EMBL" id="CP101527">
    <property type="protein sequence ID" value="UZW75107.1"/>
    <property type="molecule type" value="Genomic_DNA"/>
</dbReference>
<evidence type="ECO:0000256" key="8">
    <source>
        <dbReference type="SAM" id="Coils"/>
    </source>
</evidence>
<keyword evidence="8" id="KW-0175">Coiled coil</keyword>
<dbReference type="PANTHER" id="PTHR30221">
    <property type="entry name" value="SMALL-CONDUCTANCE MECHANOSENSITIVE CHANNEL"/>
    <property type="match status" value="1"/>
</dbReference>
<dbReference type="Gene3D" id="1.10.287.1260">
    <property type="match status" value="1"/>
</dbReference>
<dbReference type="RefSeq" id="WP_251811089.1">
    <property type="nucleotide sequence ID" value="NZ_CP101527.1"/>
</dbReference>
<evidence type="ECO:0000313" key="12">
    <source>
        <dbReference type="EMBL" id="UZW75107.1"/>
    </source>
</evidence>
<dbReference type="SUPFAM" id="SSF50182">
    <property type="entry name" value="Sm-like ribonucleoproteins"/>
    <property type="match status" value="1"/>
</dbReference>
<feature type="transmembrane region" description="Helical" evidence="7">
    <location>
        <begin position="338"/>
        <end position="357"/>
    </location>
</feature>
<dbReference type="Gene3D" id="2.30.30.60">
    <property type="match status" value="1"/>
</dbReference>
<keyword evidence="7" id="KW-0406">Ion transport</keyword>
<dbReference type="Pfam" id="PF00924">
    <property type="entry name" value="MS_channel_2nd"/>
    <property type="match status" value="1"/>
</dbReference>
<evidence type="ECO:0000256" key="5">
    <source>
        <dbReference type="ARBA" id="ARBA00022989"/>
    </source>
</evidence>
<keyword evidence="3" id="KW-1003">Cell membrane</keyword>
<feature type="coiled-coil region" evidence="8">
    <location>
        <begin position="23"/>
        <end position="50"/>
    </location>
</feature>
<dbReference type="GO" id="GO:0005886">
    <property type="term" value="C:plasma membrane"/>
    <property type="evidence" value="ECO:0007669"/>
    <property type="project" value="UniProtKB-SubCell"/>
</dbReference>
<evidence type="ECO:0000256" key="3">
    <source>
        <dbReference type="ARBA" id="ARBA00022475"/>
    </source>
</evidence>
<feature type="domain" description="Mechanosensitive ion channel MscS C-terminal" evidence="11">
    <location>
        <begin position="456"/>
        <end position="538"/>
    </location>
</feature>
<evidence type="ECO:0000256" key="4">
    <source>
        <dbReference type="ARBA" id="ARBA00022692"/>
    </source>
</evidence>
<comment type="subunit">
    <text evidence="7">Homoheptamer.</text>
</comment>
<feature type="transmembrane region" description="Helical" evidence="7">
    <location>
        <begin position="295"/>
        <end position="317"/>
    </location>
</feature>
<dbReference type="InterPro" id="IPR006685">
    <property type="entry name" value="MscS_channel_2nd"/>
</dbReference>
<dbReference type="InterPro" id="IPR023408">
    <property type="entry name" value="MscS_beta-dom_sf"/>
</dbReference>
<dbReference type="PANTHER" id="PTHR30221:SF1">
    <property type="entry name" value="SMALL-CONDUCTANCE MECHANOSENSITIVE CHANNEL"/>
    <property type="match status" value="1"/>
</dbReference>
<evidence type="ECO:0000259" key="10">
    <source>
        <dbReference type="Pfam" id="PF00924"/>
    </source>
</evidence>
<dbReference type="Pfam" id="PF21082">
    <property type="entry name" value="MS_channel_3rd"/>
    <property type="match status" value="1"/>
</dbReference>
<dbReference type="Gene3D" id="3.30.70.100">
    <property type="match status" value="1"/>
</dbReference>
<feature type="chain" id="PRO_5038544451" description="Small-conductance mechanosensitive channel" evidence="9">
    <location>
        <begin position="20"/>
        <end position="552"/>
    </location>
</feature>
<accession>A0A9E8HJ28</accession>
<dbReference type="KEGG" id="asem:NNL22_00430"/>
<feature type="transmembrane region" description="Helical" evidence="7">
    <location>
        <begin position="363"/>
        <end position="381"/>
    </location>
</feature>
<evidence type="ECO:0000313" key="13">
    <source>
        <dbReference type="Proteomes" id="UP001164472"/>
    </source>
</evidence>
<dbReference type="InterPro" id="IPR049278">
    <property type="entry name" value="MS_channel_C"/>
</dbReference>